<name>A0AA86SFH2_9FABA</name>
<dbReference type="AlphaFoldDB" id="A0AA86SFH2"/>
<reference evidence="2" key="1">
    <citation type="submission" date="2023-10" db="EMBL/GenBank/DDBJ databases">
        <authorList>
            <person name="Domelevo Entfellner J.-B."/>
        </authorList>
    </citation>
    <scope>NUCLEOTIDE SEQUENCE</scope>
</reference>
<protein>
    <submittedName>
        <fullName evidence="2">Uncharacterized protein</fullName>
    </submittedName>
</protein>
<evidence type="ECO:0000313" key="3">
    <source>
        <dbReference type="Proteomes" id="UP001189624"/>
    </source>
</evidence>
<feature type="non-terminal residue" evidence="2">
    <location>
        <position position="51"/>
    </location>
</feature>
<dbReference type="Proteomes" id="UP001189624">
    <property type="component" value="Chromosome 3"/>
</dbReference>
<evidence type="ECO:0000313" key="2">
    <source>
        <dbReference type="EMBL" id="CAJ1939190.1"/>
    </source>
</evidence>
<keyword evidence="1" id="KW-0732">Signal</keyword>
<dbReference type="EMBL" id="OY731400">
    <property type="protein sequence ID" value="CAJ1939190.1"/>
    <property type="molecule type" value="Genomic_DNA"/>
</dbReference>
<accession>A0AA86SFH2</accession>
<feature type="non-terminal residue" evidence="2">
    <location>
        <position position="1"/>
    </location>
</feature>
<sequence length="51" mass="5611">VIVAALRCSLVALVIFHRWSCSLVVALADRHSLRLIDGEQNVSVRQVIIGL</sequence>
<dbReference type="Gramene" id="rna-AYBTSS11_LOCUS8996">
    <property type="protein sequence ID" value="CAJ1939190.1"/>
    <property type="gene ID" value="gene-AYBTSS11_LOCUS8996"/>
</dbReference>
<feature type="signal peptide" evidence="1">
    <location>
        <begin position="1"/>
        <end position="21"/>
    </location>
</feature>
<feature type="chain" id="PRO_5041701467" evidence="1">
    <location>
        <begin position="22"/>
        <end position="51"/>
    </location>
</feature>
<keyword evidence="3" id="KW-1185">Reference proteome</keyword>
<gene>
    <name evidence="2" type="ORF">AYBTSS11_LOCUS8996</name>
</gene>
<evidence type="ECO:0000256" key="1">
    <source>
        <dbReference type="SAM" id="SignalP"/>
    </source>
</evidence>
<organism evidence="2 3">
    <name type="scientific">Sphenostylis stenocarpa</name>
    <dbReference type="NCBI Taxonomy" id="92480"/>
    <lineage>
        <taxon>Eukaryota</taxon>
        <taxon>Viridiplantae</taxon>
        <taxon>Streptophyta</taxon>
        <taxon>Embryophyta</taxon>
        <taxon>Tracheophyta</taxon>
        <taxon>Spermatophyta</taxon>
        <taxon>Magnoliopsida</taxon>
        <taxon>eudicotyledons</taxon>
        <taxon>Gunneridae</taxon>
        <taxon>Pentapetalae</taxon>
        <taxon>rosids</taxon>
        <taxon>fabids</taxon>
        <taxon>Fabales</taxon>
        <taxon>Fabaceae</taxon>
        <taxon>Papilionoideae</taxon>
        <taxon>50 kb inversion clade</taxon>
        <taxon>NPAAA clade</taxon>
        <taxon>indigoferoid/millettioid clade</taxon>
        <taxon>Phaseoleae</taxon>
        <taxon>Sphenostylis</taxon>
    </lineage>
</organism>
<proteinExistence type="predicted"/>